<organism evidence="1 2">
    <name type="scientific">Roseibium sediminicola</name>
    <dbReference type="NCBI Taxonomy" id="2933272"/>
    <lineage>
        <taxon>Bacteria</taxon>
        <taxon>Pseudomonadati</taxon>
        <taxon>Pseudomonadota</taxon>
        <taxon>Alphaproteobacteria</taxon>
        <taxon>Hyphomicrobiales</taxon>
        <taxon>Stappiaceae</taxon>
        <taxon>Roseibium</taxon>
    </lineage>
</organism>
<dbReference type="RefSeq" id="WP_248155761.1">
    <property type="nucleotide sequence ID" value="NZ_JALNMJ010000010.1"/>
</dbReference>
<reference evidence="1" key="1">
    <citation type="submission" date="2022-04" db="EMBL/GenBank/DDBJ databases">
        <title>Roseibium sp. CAU 1639 isolated from mud.</title>
        <authorList>
            <person name="Kim W."/>
        </authorList>
    </citation>
    <scope>NUCLEOTIDE SEQUENCE</scope>
    <source>
        <strain evidence="1">CAU 1639</strain>
    </source>
</reference>
<comment type="caution">
    <text evidence="1">The sequence shown here is derived from an EMBL/GenBank/DDBJ whole genome shotgun (WGS) entry which is preliminary data.</text>
</comment>
<sequence>MNDDGIVTDYIIIEDHFSNPDNTLEKLHFQNDTGGWSWQDLNQDLADYLHYPDAVL</sequence>
<gene>
    <name evidence="1" type="ORF">M0H32_15965</name>
</gene>
<dbReference type="EMBL" id="JALNMJ010000010">
    <property type="protein sequence ID" value="MCK7613668.1"/>
    <property type="molecule type" value="Genomic_DNA"/>
</dbReference>
<evidence type="ECO:0000313" key="1">
    <source>
        <dbReference type="EMBL" id="MCK7613668.1"/>
    </source>
</evidence>
<accession>A0ABT0GW50</accession>
<dbReference type="Proteomes" id="UP001431221">
    <property type="component" value="Unassembled WGS sequence"/>
</dbReference>
<protein>
    <submittedName>
        <fullName evidence="1">Uncharacterized protein</fullName>
    </submittedName>
</protein>
<proteinExistence type="predicted"/>
<evidence type="ECO:0000313" key="2">
    <source>
        <dbReference type="Proteomes" id="UP001431221"/>
    </source>
</evidence>
<name>A0ABT0GW50_9HYPH</name>
<keyword evidence="2" id="KW-1185">Reference proteome</keyword>